<accession>A0A8K0J1R1</accession>
<feature type="compositionally biased region" description="Low complexity" evidence="1">
    <location>
        <begin position="633"/>
        <end position="644"/>
    </location>
</feature>
<gene>
    <name evidence="2" type="ORF">E4U42_006951</name>
</gene>
<feature type="compositionally biased region" description="Basic and acidic residues" evidence="1">
    <location>
        <begin position="531"/>
        <end position="550"/>
    </location>
</feature>
<evidence type="ECO:0000313" key="3">
    <source>
        <dbReference type="Proteomes" id="UP000811619"/>
    </source>
</evidence>
<evidence type="ECO:0000256" key="1">
    <source>
        <dbReference type="SAM" id="MobiDB-lite"/>
    </source>
</evidence>
<protein>
    <submittedName>
        <fullName evidence="2">Uncharacterized protein</fullName>
    </submittedName>
</protein>
<dbReference type="OrthoDB" id="4961501at2759"/>
<dbReference type="AlphaFoldDB" id="A0A8K0J1R1"/>
<feature type="compositionally biased region" description="Basic and acidic residues" evidence="1">
    <location>
        <begin position="660"/>
        <end position="674"/>
    </location>
</feature>
<reference evidence="2" key="1">
    <citation type="journal article" date="2020" name="bioRxiv">
        <title>Whole genome comparisons of ergot fungi reveals the divergence and evolution of species within the genus Claviceps are the result of varying mechanisms driving genome evolution and host range expansion.</title>
        <authorList>
            <person name="Wyka S.A."/>
            <person name="Mondo S.J."/>
            <person name="Liu M."/>
            <person name="Dettman J."/>
            <person name="Nalam V."/>
            <person name="Broders K.D."/>
        </authorList>
    </citation>
    <scope>NUCLEOTIDE SEQUENCE</scope>
    <source>
        <strain evidence="2">CCC 489</strain>
    </source>
</reference>
<feature type="compositionally biased region" description="Basic residues" evidence="1">
    <location>
        <begin position="675"/>
        <end position="685"/>
    </location>
</feature>
<feature type="compositionally biased region" description="Basic and acidic residues" evidence="1">
    <location>
        <begin position="571"/>
        <end position="589"/>
    </location>
</feature>
<proteinExistence type="predicted"/>
<organism evidence="2 3">
    <name type="scientific">Claviceps africana</name>
    <dbReference type="NCBI Taxonomy" id="83212"/>
    <lineage>
        <taxon>Eukaryota</taxon>
        <taxon>Fungi</taxon>
        <taxon>Dikarya</taxon>
        <taxon>Ascomycota</taxon>
        <taxon>Pezizomycotina</taxon>
        <taxon>Sordariomycetes</taxon>
        <taxon>Hypocreomycetidae</taxon>
        <taxon>Hypocreales</taxon>
        <taxon>Clavicipitaceae</taxon>
        <taxon>Claviceps</taxon>
    </lineage>
</organism>
<dbReference type="EMBL" id="SRPY01000757">
    <property type="protein sequence ID" value="KAG5918197.1"/>
    <property type="molecule type" value="Genomic_DNA"/>
</dbReference>
<feature type="compositionally biased region" description="Basic and acidic residues" evidence="1">
    <location>
        <begin position="623"/>
        <end position="632"/>
    </location>
</feature>
<keyword evidence="3" id="KW-1185">Reference proteome</keyword>
<comment type="caution">
    <text evidence="2">The sequence shown here is derived from an EMBL/GenBank/DDBJ whole genome shotgun (WGS) entry which is preliminary data.</text>
</comment>
<sequence>MAFTSTPEPSPPPGPTIQACELAALSDAQLDDYLSQIRRAVNLHLEGLDGLSKEQQDALRQRLRTRSQKTSLSVMTLPIDYDRLNARLLEVAAGDTLPRVVRRPVKVGIMYTASGPSFEDRTYYDKQYGHALISLGGRPWCPPSALERTSDDPPSDSENIFTNPSICHRISLTDIEKVYKEAREIEKKLNEMWDFADVWSLYKVQFFRWWDFLEWQRCVRGIPIADGFPQFASVMKRIKETNTHSWPPVTSDELDKEIKKAFDDYDRDDKLGEAKVGGGFPAHVANVKHRLATHGFTRSFQLQEDPQRQDKLTTWIEYISFEYWLQDRLAVIVAREQSQYDAAWKKVVDSKVLDPSETEKDLLSLFRDCDESRSRIKWKLSEARRKVDMLKRGLRSLSDTVGKLSEKLRREAIVDTTSDLMKAKESCRRWEVLLEFFDDTRKSYRKDKLRLERQTVRAQWVLEQLPAVEAELREETEAADPGLSVANGTKKRLGRDEDDASQDGSPKKRRLDVQATSTSEQEITTPPQLRQRSEDDCRKNMSDDIPEVKQVHFNTQGSNSQPEESGGADKLSSDDKTPDSHRSPSKEPSKPSVISPQPLRSPRIASRQDLLETEVPPPQTTKSSHERPRRETALAATASLSAASPNHPSGAPSTTVIGAHDGKRDASETSDSRRVSKRRRVSIDQ</sequence>
<dbReference type="Proteomes" id="UP000811619">
    <property type="component" value="Unassembled WGS sequence"/>
</dbReference>
<name>A0A8K0J1R1_9HYPO</name>
<feature type="compositionally biased region" description="Polar residues" evidence="1">
    <location>
        <begin position="514"/>
        <end position="530"/>
    </location>
</feature>
<feature type="region of interest" description="Disordered" evidence="1">
    <location>
        <begin position="473"/>
        <end position="685"/>
    </location>
</feature>
<evidence type="ECO:0000313" key="2">
    <source>
        <dbReference type="EMBL" id="KAG5918197.1"/>
    </source>
</evidence>
<feature type="compositionally biased region" description="Polar residues" evidence="1">
    <location>
        <begin position="552"/>
        <end position="563"/>
    </location>
</feature>